<dbReference type="InterPro" id="IPR006390">
    <property type="entry name" value="DHP_synth_dom"/>
</dbReference>
<keyword evidence="8 9" id="KW-0289">Folate biosynthesis</keyword>
<keyword evidence="6 9" id="KW-0479">Metal-binding</keyword>
<dbReference type="InterPro" id="IPR045031">
    <property type="entry name" value="DHP_synth-like"/>
</dbReference>
<evidence type="ECO:0000313" key="12">
    <source>
        <dbReference type="Proteomes" id="UP000759443"/>
    </source>
</evidence>
<feature type="domain" description="Pterin-binding" evidence="10">
    <location>
        <begin position="21"/>
        <end position="269"/>
    </location>
</feature>
<evidence type="ECO:0000256" key="6">
    <source>
        <dbReference type="ARBA" id="ARBA00022723"/>
    </source>
</evidence>
<evidence type="ECO:0000256" key="8">
    <source>
        <dbReference type="ARBA" id="ARBA00022909"/>
    </source>
</evidence>
<name>A0ABS4DZ72_9HYPH</name>
<evidence type="ECO:0000256" key="5">
    <source>
        <dbReference type="ARBA" id="ARBA00022679"/>
    </source>
</evidence>
<evidence type="ECO:0000256" key="3">
    <source>
        <dbReference type="ARBA" id="ARBA00004763"/>
    </source>
</evidence>
<evidence type="ECO:0000313" key="11">
    <source>
        <dbReference type="EMBL" id="MBP1850992.1"/>
    </source>
</evidence>
<dbReference type="GO" id="GO:0004156">
    <property type="term" value="F:dihydropteroate synthase activity"/>
    <property type="evidence" value="ECO:0007669"/>
    <property type="project" value="UniProtKB-EC"/>
</dbReference>
<dbReference type="PANTHER" id="PTHR20941">
    <property type="entry name" value="FOLATE SYNTHESIS PROTEINS"/>
    <property type="match status" value="1"/>
</dbReference>
<comment type="caution">
    <text evidence="11">The sequence shown here is derived from an EMBL/GenBank/DDBJ whole genome shotgun (WGS) entry which is preliminary data.</text>
</comment>
<evidence type="ECO:0000256" key="7">
    <source>
        <dbReference type="ARBA" id="ARBA00022842"/>
    </source>
</evidence>
<keyword evidence="12" id="KW-1185">Reference proteome</keyword>
<comment type="pathway">
    <text evidence="3 9">Cofactor biosynthesis; tetrahydrofolate biosynthesis; 7,8-dihydrofolate from 2-amino-4-hydroxy-6-hydroxymethyl-7,8-dihydropteridine diphosphate and 4-aminobenzoate: step 1/2.</text>
</comment>
<evidence type="ECO:0000256" key="9">
    <source>
        <dbReference type="RuleBase" id="RU361205"/>
    </source>
</evidence>
<evidence type="ECO:0000256" key="1">
    <source>
        <dbReference type="ARBA" id="ARBA00000012"/>
    </source>
</evidence>
<dbReference type="InterPro" id="IPR011005">
    <property type="entry name" value="Dihydropteroate_synth-like_sf"/>
</dbReference>
<dbReference type="PANTHER" id="PTHR20941:SF1">
    <property type="entry name" value="FOLIC ACID SYNTHESIS PROTEIN FOL1"/>
    <property type="match status" value="1"/>
</dbReference>
<dbReference type="SUPFAM" id="SSF51717">
    <property type="entry name" value="Dihydropteroate synthetase-like"/>
    <property type="match status" value="1"/>
</dbReference>
<dbReference type="Pfam" id="PF00809">
    <property type="entry name" value="Pterin_bind"/>
    <property type="match status" value="1"/>
</dbReference>
<evidence type="ECO:0000256" key="4">
    <source>
        <dbReference type="ARBA" id="ARBA00012458"/>
    </source>
</evidence>
<protein>
    <recommendedName>
        <fullName evidence="4 9">Dihydropteroate synthase</fullName>
        <shortName evidence="9">DHPS</shortName>
        <ecNumber evidence="4 9">2.5.1.15</ecNumber>
    </recommendedName>
    <alternativeName>
        <fullName evidence="9">Dihydropteroate pyrophosphorylase</fullName>
    </alternativeName>
</protein>
<comment type="cofactor">
    <cofactor evidence="2 9">
        <name>Mg(2+)</name>
        <dbReference type="ChEBI" id="CHEBI:18420"/>
    </cofactor>
</comment>
<keyword evidence="7 9" id="KW-0460">Magnesium</keyword>
<dbReference type="NCBIfam" id="TIGR01496">
    <property type="entry name" value="DHPS"/>
    <property type="match status" value="1"/>
</dbReference>
<dbReference type="Proteomes" id="UP000759443">
    <property type="component" value="Unassembled WGS sequence"/>
</dbReference>
<dbReference type="InterPro" id="IPR000489">
    <property type="entry name" value="Pterin-binding_dom"/>
</dbReference>
<dbReference type="Gene3D" id="3.20.20.20">
    <property type="entry name" value="Dihydropteroate synthase-like"/>
    <property type="match status" value="1"/>
</dbReference>
<evidence type="ECO:0000259" key="10">
    <source>
        <dbReference type="PROSITE" id="PS50972"/>
    </source>
</evidence>
<organism evidence="11 12">
    <name type="scientific">Rhizobium halophytocola</name>
    <dbReference type="NCBI Taxonomy" id="735519"/>
    <lineage>
        <taxon>Bacteria</taxon>
        <taxon>Pseudomonadati</taxon>
        <taxon>Pseudomonadota</taxon>
        <taxon>Alphaproteobacteria</taxon>
        <taxon>Hyphomicrobiales</taxon>
        <taxon>Rhizobiaceae</taxon>
        <taxon>Rhizobium/Agrobacterium group</taxon>
        <taxon>Rhizobium</taxon>
    </lineage>
</organism>
<dbReference type="CDD" id="cd00739">
    <property type="entry name" value="DHPS"/>
    <property type="match status" value="1"/>
</dbReference>
<sequence>MAETRSWQLAHGRSLALGHMPLIMAVVNVTPDSFSDGGDHAETDAAFSHALTLLQEGAHILDIGGESTRPGATAVSADEEQARILPLIARLVRETEAVISVDSYRPETARLAINAGAHIVNDVWGLQYDPAMAVMTAETGAGICIMHTGRGRVKSADVVVDQHEFLDRSLEIAASAGINPAAIVLDPGFGFNKETAAENFALMARFEALHAFGHPLLVGTSRKRFLGEVTGRDAKGRDIATATTSALLWLKGASVFRVHNVAASRDALAVADAMLRAARAEQEGSDR</sequence>
<dbReference type="RefSeq" id="WP_209945287.1">
    <property type="nucleotide sequence ID" value="NZ_JAGGJU010000006.1"/>
</dbReference>
<comment type="catalytic activity">
    <reaction evidence="1">
        <text>(7,8-dihydropterin-6-yl)methyl diphosphate + 4-aminobenzoate = 7,8-dihydropteroate + diphosphate</text>
        <dbReference type="Rhea" id="RHEA:19949"/>
        <dbReference type="ChEBI" id="CHEBI:17836"/>
        <dbReference type="ChEBI" id="CHEBI:17839"/>
        <dbReference type="ChEBI" id="CHEBI:33019"/>
        <dbReference type="ChEBI" id="CHEBI:72950"/>
        <dbReference type="EC" id="2.5.1.15"/>
    </reaction>
</comment>
<proteinExistence type="inferred from homology"/>
<dbReference type="EC" id="2.5.1.15" evidence="4 9"/>
<dbReference type="PROSITE" id="PS00792">
    <property type="entry name" value="DHPS_1"/>
    <property type="match status" value="1"/>
</dbReference>
<dbReference type="PROSITE" id="PS00793">
    <property type="entry name" value="DHPS_2"/>
    <property type="match status" value="1"/>
</dbReference>
<dbReference type="EMBL" id="JAGGJU010000006">
    <property type="protein sequence ID" value="MBP1850992.1"/>
    <property type="molecule type" value="Genomic_DNA"/>
</dbReference>
<dbReference type="PROSITE" id="PS50972">
    <property type="entry name" value="PTERIN_BINDING"/>
    <property type="match status" value="1"/>
</dbReference>
<reference evidence="11 12" key="1">
    <citation type="submission" date="2021-03" db="EMBL/GenBank/DDBJ databases">
        <title>Genomic Encyclopedia of Type Strains, Phase IV (KMG-IV): sequencing the most valuable type-strain genomes for metagenomic binning, comparative biology and taxonomic classification.</title>
        <authorList>
            <person name="Goeker M."/>
        </authorList>
    </citation>
    <scope>NUCLEOTIDE SEQUENCE [LARGE SCALE GENOMIC DNA]</scope>
    <source>
        <strain evidence="11 12">DSM 21600</strain>
    </source>
</reference>
<accession>A0ABS4DZ72</accession>
<evidence type="ECO:0000256" key="2">
    <source>
        <dbReference type="ARBA" id="ARBA00001946"/>
    </source>
</evidence>
<keyword evidence="5 9" id="KW-0808">Transferase</keyword>
<comment type="similarity">
    <text evidence="9">Belongs to the DHPS family.</text>
</comment>
<gene>
    <name evidence="11" type="ORF">J2Z17_002435</name>
</gene>
<comment type="function">
    <text evidence="9">Catalyzes the condensation of para-aminobenzoate (pABA) with 6-hydroxymethyl-7,8-dihydropterin diphosphate (DHPt-PP) to form 7,8-dihydropteroate (H2Pte), the immediate precursor of folate derivatives.</text>
</comment>